<keyword evidence="2" id="KW-0812">Transmembrane</keyword>
<feature type="domain" description="SH3b" evidence="3">
    <location>
        <begin position="206"/>
        <end position="268"/>
    </location>
</feature>
<name>A0A2V3PVA2_9BACT</name>
<keyword evidence="2" id="KW-0472">Membrane</keyword>
<comment type="caution">
    <text evidence="4">The sequence shown here is derived from an EMBL/GenBank/DDBJ whole genome shotgun (WGS) entry which is preliminary data.</text>
</comment>
<evidence type="ECO:0000259" key="3">
    <source>
        <dbReference type="PROSITE" id="PS51781"/>
    </source>
</evidence>
<keyword evidence="1" id="KW-0802">TPR repeat</keyword>
<feature type="repeat" description="TPR" evidence="1">
    <location>
        <begin position="73"/>
        <end position="106"/>
    </location>
</feature>
<dbReference type="InterPro" id="IPR019734">
    <property type="entry name" value="TPR_rpt"/>
</dbReference>
<feature type="transmembrane region" description="Helical" evidence="2">
    <location>
        <begin position="179"/>
        <end position="198"/>
    </location>
</feature>
<reference evidence="4 5" key="1">
    <citation type="submission" date="2018-03" db="EMBL/GenBank/DDBJ databases">
        <title>Genomic Encyclopedia of Archaeal and Bacterial Type Strains, Phase II (KMG-II): from individual species to whole genera.</title>
        <authorList>
            <person name="Goeker M."/>
        </authorList>
    </citation>
    <scope>NUCLEOTIDE SEQUENCE [LARGE SCALE GENOMIC DNA]</scope>
    <source>
        <strain evidence="4 5">DSM 100214</strain>
    </source>
</reference>
<dbReference type="Pfam" id="PF08239">
    <property type="entry name" value="SH3_3"/>
    <property type="match status" value="1"/>
</dbReference>
<sequence>MQLVKWKILESKSKFGMKQLLISFLIIISTFGISAQNVAEQAAKAYQEGDFRDAITLLEGEIKAQKEQGKVSSELYYNLGNAYFRVNEIPLAILNYERAQLYNPGDRDIKHNIEYAQTKIEDKILTADNFFLKMWFEGVRDLLPSNSWAMLSIVFFIFFVGNLFLFFFSAKLVLKKTGFYTGIVLFGLLIFTNVFAYTQKKNVENRDTAIVMAGSAPVVSSPNTTSKELFVLHAGTKVTITKVDGSWYEIEIADGSVGWIQVDKLEII</sequence>
<accession>A0A2V3PVA2</accession>
<dbReference type="AlphaFoldDB" id="A0A2V3PVA2"/>
<evidence type="ECO:0000313" key="5">
    <source>
        <dbReference type="Proteomes" id="UP000247973"/>
    </source>
</evidence>
<proteinExistence type="predicted"/>
<gene>
    <name evidence="4" type="ORF">CLV62_11361</name>
</gene>
<organism evidence="4 5">
    <name type="scientific">Dysgonomonas alginatilytica</name>
    <dbReference type="NCBI Taxonomy" id="1605892"/>
    <lineage>
        <taxon>Bacteria</taxon>
        <taxon>Pseudomonadati</taxon>
        <taxon>Bacteroidota</taxon>
        <taxon>Bacteroidia</taxon>
        <taxon>Bacteroidales</taxon>
        <taxon>Dysgonomonadaceae</taxon>
        <taxon>Dysgonomonas</taxon>
    </lineage>
</organism>
<evidence type="ECO:0000256" key="2">
    <source>
        <dbReference type="SAM" id="Phobius"/>
    </source>
</evidence>
<dbReference type="Gene3D" id="1.25.40.10">
    <property type="entry name" value="Tetratricopeptide repeat domain"/>
    <property type="match status" value="1"/>
</dbReference>
<dbReference type="SUPFAM" id="SSF48452">
    <property type="entry name" value="TPR-like"/>
    <property type="match status" value="1"/>
</dbReference>
<dbReference type="PROSITE" id="PS50005">
    <property type="entry name" value="TPR"/>
    <property type="match status" value="1"/>
</dbReference>
<dbReference type="Proteomes" id="UP000247973">
    <property type="component" value="Unassembled WGS sequence"/>
</dbReference>
<keyword evidence="2" id="KW-1133">Transmembrane helix</keyword>
<dbReference type="SMART" id="SM00287">
    <property type="entry name" value="SH3b"/>
    <property type="match status" value="1"/>
</dbReference>
<protein>
    <submittedName>
        <fullName evidence="4">SH3 domain-containing protein</fullName>
    </submittedName>
</protein>
<evidence type="ECO:0000313" key="4">
    <source>
        <dbReference type="EMBL" id="PXV63574.1"/>
    </source>
</evidence>
<dbReference type="EMBL" id="QICL01000013">
    <property type="protein sequence ID" value="PXV63574.1"/>
    <property type="molecule type" value="Genomic_DNA"/>
</dbReference>
<dbReference type="Gene3D" id="2.30.30.40">
    <property type="entry name" value="SH3 Domains"/>
    <property type="match status" value="1"/>
</dbReference>
<dbReference type="PROSITE" id="PS51781">
    <property type="entry name" value="SH3B"/>
    <property type="match status" value="1"/>
</dbReference>
<dbReference type="InterPro" id="IPR003646">
    <property type="entry name" value="SH3-like_bac-type"/>
</dbReference>
<dbReference type="InterPro" id="IPR011990">
    <property type="entry name" value="TPR-like_helical_dom_sf"/>
</dbReference>
<keyword evidence="5" id="KW-1185">Reference proteome</keyword>
<feature type="transmembrane region" description="Helical" evidence="2">
    <location>
        <begin position="148"/>
        <end position="167"/>
    </location>
</feature>
<dbReference type="SMART" id="SM00028">
    <property type="entry name" value="TPR"/>
    <property type="match status" value="1"/>
</dbReference>
<evidence type="ECO:0000256" key="1">
    <source>
        <dbReference type="PROSITE-ProRule" id="PRU00339"/>
    </source>
</evidence>